<dbReference type="PANTHER" id="PTHR22807:SF53">
    <property type="entry name" value="RIBOSOMAL RNA SMALL SUBUNIT METHYLTRANSFERASE B-RELATED"/>
    <property type="match status" value="1"/>
</dbReference>
<dbReference type="Proteomes" id="UP000284868">
    <property type="component" value="Unassembled WGS sequence"/>
</dbReference>
<evidence type="ECO:0000256" key="10">
    <source>
        <dbReference type="ARBA" id="ARBA00022884"/>
    </source>
</evidence>
<evidence type="ECO:0000313" key="16">
    <source>
        <dbReference type="EMBL" id="RHM15007.1"/>
    </source>
</evidence>
<keyword evidence="8 14" id="KW-0808">Transferase</keyword>
<evidence type="ECO:0000256" key="11">
    <source>
        <dbReference type="ARBA" id="ARBA00030399"/>
    </source>
</evidence>
<reference evidence="16 17" key="1">
    <citation type="submission" date="2018-08" db="EMBL/GenBank/DDBJ databases">
        <title>A genome reference for cultivated species of the human gut microbiota.</title>
        <authorList>
            <person name="Zou Y."/>
            <person name="Xue W."/>
            <person name="Luo G."/>
        </authorList>
    </citation>
    <scope>NUCLEOTIDE SEQUENCE [LARGE SCALE GENOMIC DNA]</scope>
    <source>
        <strain evidence="16 17">AF35-6BH</strain>
    </source>
</reference>
<comment type="similarity">
    <text evidence="3 14">Belongs to the class I-like SAM-binding methyltransferase superfamily. RsmB/NOP family.</text>
</comment>
<dbReference type="InterPro" id="IPR001678">
    <property type="entry name" value="MeTrfase_RsmB-F_NOP2_dom"/>
</dbReference>
<feature type="binding site" evidence="14">
    <location>
        <position position="269"/>
    </location>
    <ligand>
        <name>S-adenosyl-L-methionine</name>
        <dbReference type="ChEBI" id="CHEBI:59789"/>
    </ligand>
</feature>
<evidence type="ECO:0000256" key="3">
    <source>
        <dbReference type="ARBA" id="ARBA00007494"/>
    </source>
</evidence>
<comment type="catalytic activity">
    <reaction evidence="13">
        <text>cytidine(967) in 16S rRNA + S-adenosyl-L-methionine = 5-methylcytidine(967) in 16S rRNA + S-adenosyl-L-homocysteine + H(+)</text>
        <dbReference type="Rhea" id="RHEA:42748"/>
        <dbReference type="Rhea" id="RHEA-COMP:10219"/>
        <dbReference type="Rhea" id="RHEA-COMP:10220"/>
        <dbReference type="ChEBI" id="CHEBI:15378"/>
        <dbReference type="ChEBI" id="CHEBI:57856"/>
        <dbReference type="ChEBI" id="CHEBI:59789"/>
        <dbReference type="ChEBI" id="CHEBI:74483"/>
        <dbReference type="ChEBI" id="CHEBI:82748"/>
        <dbReference type="EC" id="2.1.1.176"/>
    </reaction>
</comment>
<dbReference type="PROSITE" id="PS51686">
    <property type="entry name" value="SAM_MT_RSMB_NOP"/>
    <property type="match status" value="1"/>
</dbReference>
<protein>
    <recommendedName>
        <fullName evidence="4">16S rRNA (cytosine(967)-C(5))-methyltransferase</fullName>
        <ecNumber evidence="4">2.1.1.176</ecNumber>
    </recommendedName>
    <alternativeName>
        <fullName evidence="11">16S rRNA m5C967 methyltransferase</fullName>
    </alternativeName>
    <alternativeName>
        <fullName evidence="12">rRNA (cytosine-C(5)-)-methyltransferase RsmB</fullName>
    </alternativeName>
</protein>
<dbReference type="AlphaFoldDB" id="A0A415PQJ5"/>
<evidence type="ECO:0000256" key="1">
    <source>
        <dbReference type="ARBA" id="ARBA00002724"/>
    </source>
</evidence>
<feature type="active site" description="Nucleophile" evidence="14">
    <location>
        <position position="367"/>
    </location>
</feature>
<evidence type="ECO:0000256" key="6">
    <source>
        <dbReference type="ARBA" id="ARBA00022552"/>
    </source>
</evidence>
<dbReference type="GO" id="GO:0005737">
    <property type="term" value="C:cytoplasm"/>
    <property type="evidence" value="ECO:0007669"/>
    <property type="project" value="UniProtKB-SubCell"/>
</dbReference>
<feature type="binding site" evidence="14">
    <location>
        <position position="314"/>
    </location>
    <ligand>
        <name>S-adenosyl-L-methionine</name>
        <dbReference type="ChEBI" id="CHEBI:59789"/>
    </ligand>
</feature>
<evidence type="ECO:0000256" key="12">
    <source>
        <dbReference type="ARBA" id="ARBA00031088"/>
    </source>
</evidence>
<dbReference type="EC" id="2.1.1.176" evidence="4"/>
<dbReference type="InterPro" id="IPR004573">
    <property type="entry name" value="rRNA_ssu_MeTfrase_B"/>
</dbReference>
<name>A0A415PQJ5_9FIRM</name>
<keyword evidence="17" id="KW-1185">Reference proteome</keyword>
<dbReference type="EMBL" id="QRPK01000004">
    <property type="protein sequence ID" value="RHM15007.1"/>
    <property type="molecule type" value="Genomic_DNA"/>
</dbReference>
<dbReference type="NCBIfam" id="NF011494">
    <property type="entry name" value="PRK14902.1"/>
    <property type="match status" value="1"/>
</dbReference>
<comment type="caution">
    <text evidence="14">Lacks conserved residue(s) required for the propagation of feature annotation.</text>
</comment>
<dbReference type="Gene3D" id="3.40.50.150">
    <property type="entry name" value="Vaccinia Virus protein VP39"/>
    <property type="match status" value="1"/>
</dbReference>
<keyword evidence="5" id="KW-0963">Cytoplasm</keyword>
<sequence length="415" mass="47233">MNARAYAFALLTEICIDEGYSNLLLRNKLQSVDPKDKALVTQIVYGTLQNYRLVRYQWQSYVKKEPCKEVALLLDMSVYQLLYMDKMPAYAVIDEAVRITKKNIHPRFSALVNAVLRQVERNGKRELEGNAIEQLALETSHPTWLVAMWKAQYGWQECEKICHSDLEIRKQCVRVNTMKASVEELLASGEFVKGNLAEHALYYLGNDIIHSNYYKLGLVSIQDEASQLVAQYVDPQPQERILDVCSAPGTKACHIAERMGDKGSIVCGDIHAHRVELIKNGARRLQLQSIQAQVMDATSLKEIEGEMFDRVLCDVPCSGYGVLARKSDIKYHAKSTDMDTLIPLQQQILQSASKHVVKDGILVYSTCTLNKKENEKQVAAFLAQHEEFECLQQQTIFPYTHHSDGFYIAKLKRVR</sequence>
<dbReference type="InterPro" id="IPR018314">
    <property type="entry name" value="RsmB/NOL1/NOP2-like_CS"/>
</dbReference>
<dbReference type="Pfam" id="PF01029">
    <property type="entry name" value="NusB"/>
    <property type="match status" value="1"/>
</dbReference>
<dbReference type="InterPro" id="IPR006027">
    <property type="entry name" value="NusB_RsmB_TIM44"/>
</dbReference>
<feature type="binding site" evidence="14">
    <location>
        <position position="296"/>
    </location>
    <ligand>
        <name>S-adenosyl-L-methionine</name>
        <dbReference type="ChEBI" id="CHEBI:59789"/>
    </ligand>
</feature>
<dbReference type="Pfam" id="PF01189">
    <property type="entry name" value="Methyltr_RsmB-F"/>
    <property type="match status" value="1"/>
</dbReference>
<dbReference type="InterPro" id="IPR049560">
    <property type="entry name" value="MeTrfase_RsmB-F_NOP2_cat"/>
</dbReference>
<keyword evidence="9 14" id="KW-0949">S-adenosyl-L-methionine</keyword>
<dbReference type="PRINTS" id="PR02008">
    <property type="entry name" value="RCMTFAMILY"/>
</dbReference>
<dbReference type="PROSITE" id="PS01153">
    <property type="entry name" value="NOL1_NOP2_SUN"/>
    <property type="match status" value="1"/>
</dbReference>
<dbReference type="GO" id="GO:0006355">
    <property type="term" value="P:regulation of DNA-templated transcription"/>
    <property type="evidence" value="ECO:0007669"/>
    <property type="project" value="InterPro"/>
</dbReference>
<organism evidence="16 17">
    <name type="scientific">Amedibacillus dolichus</name>
    <dbReference type="NCBI Taxonomy" id="31971"/>
    <lineage>
        <taxon>Bacteria</taxon>
        <taxon>Bacillati</taxon>
        <taxon>Bacillota</taxon>
        <taxon>Erysipelotrichia</taxon>
        <taxon>Erysipelotrichales</taxon>
        <taxon>Erysipelotrichaceae</taxon>
        <taxon>Amedibacillus</taxon>
    </lineage>
</organism>
<dbReference type="CDD" id="cd02440">
    <property type="entry name" value="AdoMet_MTases"/>
    <property type="match status" value="1"/>
</dbReference>
<evidence type="ECO:0000256" key="13">
    <source>
        <dbReference type="ARBA" id="ARBA00047283"/>
    </source>
</evidence>
<dbReference type="PANTHER" id="PTHR22807">
    <property type="entry name" value="NOP2 YEAST -RELATED NOL1/NOP2/FMU SUN DOMAIN-CONTAINING"/>
    <property type="match status" value="1"/>
</dbReference>
<dbReference type="InterPro" id="IPR023267">
    <property type="entry name" value="RCMT"/>
</dbReference>
<dbReference type="FunFam" id="3.40.50.150:FF:000022">
    <property type="entry name" value="Ribosomal RNA small subunit methyltransferase B"/>
    <property type="match status" value="1"/>
</dbReference>
<comment type="subcellular location">
    <subcellularLocation>
        <location evidence="2">Cytoplasm</location>
    </subcellularLocation>
</comment>
<dbReference type="NCBIfam" id="TIGR00563">
    <property type="entry name" value="rsmB"/>
    <property type="match status" value="1"/>
</dbReference>
<comment type="function">
    <text evidence="1">Specifically methylates the cytosine at position 967 (m5C967) of 16S rRNA.</text>
</comment>
<dbReference type="GO" id="GO:0008649">
    <property type="term" value="F:rRNA methyltransferase activity"/>
    <property type="evidence" value="ECO:0007669"/>
    <property type="project" value="InterPro"/>
</dbReference>
<feature type="domain" description="SAM-dependent MTase RsmB/NOP-type" evidence="15">
    <location>
        <begin position="149"/>
        <end position="415"/>
    </location>
</feature>
<dbReference type="InterPro" id="IPR035926">
    <property type="entry name" value="NusB-like_sf"/>
</dbReference>
<proteinExistence type="inferred from homology"/>
<evidence type="ECO:0000259" key="15">
    <source>
        <dbReference type="PROSITE" id="PS51686"/>
    </source>
</evidence>
<accession>A0A415PQJ5</accession>
<evidence type="ECO:0000256" key="8">
    <source>
        <dbReference type="ARBA" id="ARBA00022679"/>
    </source>
</evidence>
<dbReference type="OrthoDB" id="9810297at2"/>
<evidence type="ECO:0000256" key="9">
    <source>
        <dbReference type="ARBA" id="ARBA00022691"/>
    </source>
</evidence>
<keyword evidence="10 14" id="KW-0694">RNA-binding</keyword>
<dbReference type="Gene3D" id="1.10.940.10">
    <property type="entry name" value="NusB-like"/>
    <property type="match status" value="1"/>
</dbReference>
<evidence type="ECO:0000256" key="5">
    <source>
        <dbReference type="ARBA" id="ARBA00022490"/>
    </source>
</evidence>
<evidence type="ECO:0000313" key="17">
    <source>
        <dbReference type="Proteomes" id="UP000284868"/>
    </source>
</evidence>
<evidence type="ECO:0000256" key="2">
    <source>
        <dbReference type="ARBA" id="ARBA00004496"/>
    </source>
</evidence>
<dbReference type="RefSeq" id="WP_118365231.1">
    <property type="nucleotide sequence ID" value="NZ_QRPK01000004.1"/>
</dbReference>
<keyword evidence="7 14" id="KW-0489">Methyltransferase</keyword>
<dbReference type="InterPro" id="IPR029063">
    <property type="entry name" value="SAM-dependent_MTases_sf"/>
</dbReference>
<evidence type="ECO:0000256" key="4">
    <source>
        <dbReference type="ARBA" id="ARBA00012140"/>
    </source>
</evidence>
<dbReference type="Gene3D" id="3.30.70.1170">
    <property type="entry name" value="Sun protein, domain 3"/>
    <property type="match status" value="1"/>
</dbReference>
<dbReference type="Pfam" id="PF22458">
    <property type="entry name" value="RsmF-B_ferredox"/>
    <property type="match status" value="1"/>
</dbReference>
<dbReference type="SUPFAM" id="SSF53335">
    <property type="entry name" value="S-adenosyl-L-methionine-dependent methyltransferases"/>
    <property type="match status" value="1"/>
</dbReference>
<gene>
    <name evidence="16" type="ORF">DWZ83_01430</name>
</gene>
<dbReference type="InterPro" id="IPR054728">
    <property type="entry name" value="RsmB-like_ferredoxin"/>
</dbReference>
<evidence type="ECO:0000256" key="14">
    <source>
        <dbReference type="PROSITE-ProRule" id="PRU01023"/>
    </source>
</evidence>
<comment type="caution">
    <text evidence="16">The sequence shown here is derived from an EMBL/GenBank/DDBJ whole genome shotgun (WGS) entry which is preliminary data.</text>
</comment>
<keyword evidence="6" id="KW-0698">rRNA processing</keyword>
<evidence type="ECO:0000256" key="7">
    <source>
        <dbReference type="ARBA" id="ARBA00022603"/>
    </source>
</evidence>
<dbReference type="GO" id="GO:0003723">
    <property type="term" value="F:RNA binding"/>
    <property type="evidence" value="ECO:0007669"/>
    <property type="project" value="UniProtKB-UniRule"/>
</dbReference>
<dbReference type="SUPFAM" id="SSF48013">
    <property type="entry name" value="NusB-like"/>
    <property type="match status" value="1"/>
</dbReference>